<evidence type="ECO:0000313" key="1">
    <source>
        <dbReference type="EMBL" id="PWA42572.1"/>
    </source>
</evidence>
<keyword evidence="2" id="KW-1185">Reference proteome</keyword>
<comment type="caution">
    <text evidence="1">The sequence shown here is derived from an EMBL/GenBank/DDBJ whole genome shotgun (WGS) entry which is preliminary data.</text>
</comment>
<reference evidence="1 2" key="1">
    <citation type="journal article" date="2018" name="Mol. Plant">
        <title>The genome of Artemisia annua provides insight into the evolution of Asteraceae family and artemisinin biosynthesis.</title>
        <authorList>
            <person name="Shen Q."/>
            <person name="Zhang L."/>
            <person name="Liao Z."/>
            <person name="Wang S."/>
            <person name="Yan T."/>
            <person name="Shi P."/>
            <person name="Liu M."/>
            <person name="Fu X."/>
            <person name="Pan Q."/>
            <person name="Wang Y."/>
            <person name="Lv Z."/>
            <person name="Lu X."/>
            <person name="Zhang F."/>
            <person name="Jiang W."/>
            <person name="Ma Y."/>
            <person name="Chen M."/>
            <person name="Hao X."/>
            <person name="Li L."/>
            <person name="Tang Y."/>
            <person name="Lv G."/>
            <person name="Zhou Y."/>
            <person name="Sun X."/>
            <person name="Brodelius P.E."/>
            <person name="Rose J.K.C."/>
            <person name="Tang K."/>
        </authorList>
    </citation>
    <scope>NUCLEOTIDE SEQUENCE [LARGE SCALE GENOMIC DNA]</scope>
    <source>
        <strain evidence="2">cv. Huhao1</strain>
        <tissue evidence="1">Leaf</tissue>
    </source>
</reference>
<evidence type="ECO:0000313" key="2">
    <source>
        <dbReference type="Proteomes" id="UP000245207"/>
    </source>
</evidence>
<dbReference type="Proteomes" id="UP000245207">
    <property type="component" value="Unassembled WGS sequence"/>
</dbReference>
<sequence>MTSHTSCSKDVYLPSEVMKDNHEQKNASVEDKHVGINGNEKTAIGIELLTNKDEGARKQSSKLSVAETFGWKPGLQRWLTLLEAFKDSGTIVHFAPMSDELNSIKPLSVAQVVNQSPQDSIVIIPVGVTTNVSGYFGSNKRDILWSPVEIQDLCPSLEGDKDIFDGQKDISIPQKIKNIEGIVKIGTRLSIKRKRTRKSRSELSVAQNFEWKPGLKFWLNGKWRQFENGLNEESGVIMPKNGSLVVVELLSKNKTKSLERRYLGRKFKSSRRLTDDKRLGKALHLMYILLYQGYYVGHTDLVLALIEFYSVSSTYQSKVPQTPTHQWSSLLVQIKASITCFIHYLCKQEQSLPVSELIKRWRKETSSLIHLIDYCNLAFPGIYGSSLTSTGLKIEYIVTSCKSYSSKKSFLSDNGTRVSLANFGKLIIFESLFIQGVQWYWNELIKMLQHGSKVKHLYNEAEFTKDLEDIFPFSAAFFVDCYSSQTKLKTFDVHDDMFATDFIEERMIKNKEQTVKRWLVKWKWKDTISGMVSYLDPWGQGSFEGEGIVMCLTQVRGPLCHFYFYEVYYVIFYYVEPTYKQLE</sequence>
<protein>
    <submittedName>
        <fullName evidence="1">F-box domain, cyclin-like protein</fullName>
    </submittedName>
</protein>
<gene>
    <name evidence="1" type="ORF">CTI12_AA543460</name>
</gene>
<accession>A0A2U1L0L2</accession>
<organism evidence="1 2">
    <name type="scientific">Artemisia annua</name>
    <name type="common">Sweet wormwood</name>
    <dbReference type="NCBI Taxonomy" id="35608"/>
    <lineage>
        <taxon>Eukaryota</taxon>
        <taxon>Viridiplantae</taxon>
        <taxon>Streptophyta</taxon>
        <taxon>Embryophyta</taxon>
        <taxon>Tracheophyta</taxon>
        <taxon>Spermatophyta</taxon>
        <taxon>Magnoliopsida</taxon>
        <taxon>eudicotyledons</taxon>
        <taxon>Gunneridae</taxon>
        <taxon>Pentapetalae</taxon>
        <taxon>asterids</taxon>
        <taxon>campanulids</taxon>
        <taxon>Asterales</taxon>
        <taxon>Asteraceae</taxon>
        <taxon>Asteroideae</taxon>
        <taxon>Anthemideae</taxon>
        <taxon>Artemisiinae</taxon>
        <taxon>Artemisia</taxon>
    </lineage>
</organism>
<proteinExistence type="predicted"/>
<dbReference type="AlphaFoldDB" id="A0A2U1L0L2"/>
<dbReference type="EMBL" id="PKPP01012324">
    <property type="protein sequence ID" value="PWA42572.1"/>
    <property type="molecule type" value="Genomic_DNA"/>
</dbReference>
<name>A0A2U1L0L2_ARTAN</name>